<evidence type="ECO:0000256" key="7">
    <source>
        <dbReference type="SAM" id="Phobius"/>
    </source>
</evidence>
<evidence type="ECO:0000313" key="9">
    <source>
        <dbReference type="EMBL" id="CAH1774758.1"/>
    </source>
</evidence>
<accession>A0A8S4N201</accession>
<dbReference type="SUPFAM" id="SSF103473">
    <property type="entry name" value="MFS general substrate transporter"/>
    <property type="match status" value="1"/>
</dbReference>
<feature type="transmembrane region" description="Helical" evidence="7">
    <location>
        <begin position="73"/>
        <end position="92"/>
    </location>
</feature>
<dbReference type="Pfam" id="PF07690">
    <property type="entry name" value="MFS_1"/>
    <property type="match status" value="1"/>
</dbReference>
<name>A0A8S4N201_OWEFU</name>
<keyword evidence="5 7" id="KW-0472">Membrane</keyword>
<dbReference type="OrthoDB" id="497880at2759"/>
<dbReference type="InterPro" id="IPR036259">
    <property type="entry name" value="MFS_trans_sf"/>
</dbReference>
<reference evidence="9" key="1">
    <citation type="submission" date="2022-03" db="EMBL/GenBank/DDBJ databases">
        <authorList>
            <person name="Martin C."/>
        </authorList>
    </citation>
    <scope>NUCLEOTIDE SEQUENCE</scope>
</reference>
<feature type="transmembrane region" description="Helical" evidence="7">
    <location>
        <begin position="164"/>
        <end position="195"/>
    </location>
</feature>
<dbReference type="InterPro" id="IPR020846">
    <property type="entry name" value="MFS_dom"/>
</dbReference>
<feature type="transmembrane region" description="Helical" evidence="7">
    <location>
        <begin position="410"/>
        <end position="436"/>
    </location>
</feature>
<feature type="transmembrane region" description="Helical" evidence="7">
    <location>
        <begin position="112"/>
        <end position="132"/>
    </location>
</feature>
<dbReference type="GO" id="GO:0016020">
    <property type="term" value="C:membrane"/>
    <property type="evidence" value="ECO:0007669"/>
    <property type="project" value="UniProtKB-SubCell"/>
</dbReference>
<evidence type="ECO:0000313" key="10">
    <source>
        <dbReference type="Proteomes" id="UP000749559"/>
    </source>
</evidence>
<dbReference type="GO" id="GO:0022857">
    <property type="term" value="F:transmembrane transporter activity"/>
    <property type="evidence" value="ECO:0007669"/>
    <property type="project" value="InterPro"/>
</dbReference>
<feature type="transmembrane region" description="Helical" evidence="7">
    <location>
        <begin position="442"/>
        <end position="466"/>
    </location>
</feature>
<dbReference type="InterPro" id="IPR011701">
    <property type="entry name" value="MFS"/>
</dbReference>
<keyword evidence="10" id="KW-1185">Reference proteome</keyword>
<feature type="domain" description="Major facilitator superfamily (MFS) profile" evidence="8">
    <location>
        <begin position="74"/>
        <end position="472"/>
    </location>
</feature>
<feature type="transmembrane region" description="Helical" evidence="7">
    <location>
        <begin position="309"/>
        <end position="332"/>
    </location>
</feature>
<evidence type="ECO:0000256" key="6">
    <source>
        <dbReference type="SAM" id="MobiDB-lite"/>
    </source>
</evidence>
<gene>
    <name evidence="9" type="ORF">OFUS_LOCUS2159</name>
</gene>
<proteinExistence type="predicted"/>
<dbReference type="InterPro" id="IPR050930">
    <property type="entry name" value="MFS_Vesicular_Transporter"/>
</dbReference>
<comment type="subcellular location">
    <subcellularLocation>
        <location evidence="1">Membrane</location>
        <topology evidence="1">Multi-pass membrane protein</topology>
    </subcellularLocation>
</comment>
<feature type="transmembrane region" description="Helical" evidence="7">
    <location>
        <begin position="370"/>
        <end position="389"/>
    </location>
</feature>
<dbReference type="AlphaFoldDB" id="A0A8S4N201"/>
<feature type="region of interest" description="Disordered" evidence="6">
    <location>
        <begin position="1"/>
        <end position="36"/>
    </location>
</feature>
<dbReference type="PANTHER" id="PTHR23506:SF26">
    <property type="entry name" value="MFS-TYPE TRANSPORTER SLC18B1"/>
    <property type="match status" value="1"/>
</dbReference>
<evidence type="ECO:0000256" key="2">
    <source>
        <dbReference type="ARBA" id="ARBA00022448"/>
    </source>
</evidence>
<dbReference type="PROSITE" id="PS50850">
    <property type="entry name" value="MFS"/>
    <property type="match status" value="1"/>
</dbReference>
<evidence type="ECO:0000256" key="3">
    <source>
        <dbReference type="ARBA" id="ARBA00022692"/>
    </source>
</evidence>
<dbReference type="PANTHER" id="PTHR23506">
    <property type="entry name" value="GH10249P"/>
    <property type="match status" value="1"/>
</dbReference>
<keyword evidence="2" id="KW-0813">Transport</keyword>
<dbReference type="EMBL" id="CAIIXF020000001">
    <property type="protein sequence ID" value="CAH1774758.1"/>
    <property type="molecule type" value="Genomic_DNA"/>
</dbReference>
<keyword evidence="4 7" id="KW-1133">Transmembrane helix</keyword>
<evidence type="ECO:0000256" key="4">
    <source>
        <dbReference type="ARBA" id="ARBA00022989"/>
    </source>
</evidence>
<evidence type="ECO:0000256" key="5">
    <source>
        <dbReference type="ARBA" id="ARBA00023136"/>
    </source>
</evidence>
<protein>
    <recommendedName>
        <fullName evidence="8">Major facilitator superfamily (MFS) profile domain-containing protein</fullName>
    </recommendedName>
</protein>
<dbReference type="Gene3D" id="1.20.1250.20">
    <property type="entry name" value="MFS general substrate transporter like domains"/>
    <property type="match status" value="2"/>
</dbReference>
<feature type="transmembrane region" description="Helical" evidence="7">
    <location>
        <begin position="234"/>
        <end position="254"/>
    </location>
</feature>
<feature type="compositionally biased region" description="Basic and acidic residues" evidence="6">
    <location>
        <begin position="10"/>
        <end position="19"/>
    </location>
</feature>
<organism evidence="9 10">
    <name type="scientific">Owenia fusiformis</name>
    <name type="common">Polychaete worm</name>
    <dbReference type="NCBI Taxonomy" id="6347"/>
    <lineage>
        <taxon>Eukaryota</taxon>
        <taxon>Metazoa</taxon>
        <taxon>Spiralia</taxon>
        <taxon>Lophotrochozoa</taxon>
        <taxon>Annelida</taxon>
        <taxon>Polychaeta</taxon>
        <taxon>Sedentaria</taxon>
        <taxon>Canalipalpata</taxon>
        <taxon>Sabellida</taxon>
        <taxon>Oweniida</taxon>
        <taxon>Oweniidae</taxon>
        <taxon>Owenia</taxon>
    </lineage>
</organism>
<feature type="transmembrane region" description="Helical" evidence="7">
    <location>
        <begin position="344"/>
        <end position="364"/>
    </location>
</feature>
<evidence type="ECO:0000256" key="1">
    <source>
        <dbReference type="ARBA" id="ARBA00004141"/>
    </source>
</evidence>
<sequence length="485" mass="52373">MEQVSDTPMDEEKSNDKYENVSPNKNRTNKAETDDTVTASETLLTRNMELDSIQNDCDNSSTESQNMTSEQKFTLVSLCVSYIFEAAFFSMLGPFFPQEANKKGASETMTGLIFGIFAVVMFLTSPFFGAILTRVGAKFMFVAGLFVAGGCNVIFGFLDESPNGWIYVVLCLTVRTLEALGTSAYATASFAIMAYTFPDRVSTMFGIIEVFGGLGMMIGPVIGGALFQAGGFKLPFVVSGALVTFIAILCIWLLPSPKNLENMQGSILSLFKMPITFLVYYIIFVGALTIGFLDVAYSLHLKPFHLSPLLVGIVFLVGPAVYALASPFLGCILDKKGWCKSSMALGGILVLVSFSLMGPVPFLSLPIESLWLNIVSSVMLGLGFSTLLVPPLQELLIAAFKSGYPDNLETYGITSGLYTSAFSAGGLGGSIGGGFLLEKVGFSWTAFIMGLMGASCTLFLALYQFVRTFRCKSKEEIPERSPLIP</sequence>
<feature type="transmembrane region" description="Helical" evidence="7">
    <location>
        <begin position="275"/>
        <end position="297"/>
    </location>
</feature>
<keyword evidence="3 7" id="KW-0812">Transmembrane</keyword>
<dbReference type="Proteomes" id="UP000749559">
    <property type="component" value="Unassembled WGS sequence"/>
</dbReference>
<feature type="transmembrane region" description="Helical" evidence="7">
    <location>
        <begin position="207"/>
        <end position="228"/>
    </location>
</feature>
<feature type="transmembrane region" description="Helical" evidence="7">
    <location>
        <begin position="139"/>
        <end position="158"/>
    </location>
</feature>
<evidence type="ECO:0000259" key="8">
    <source>
        <dbReference type="PROSITE" id="PS50850"/>
    </source>
</evidence>
<comment type="caution">
    <text evidence="9">The sequence shown here is derived from an EMBL/GenBank/DDBJ whole genome shotgun (WGS) entry which is preliminary data.</text>
</comment>